<dbReference type="GO" id="GO:0006261">
    <property type="term" value="P:DNA-templated DNA replication"/>
    <property type="evidence" value="ECO:0007669"/>
    <property type="project" value="TreeGrafter"/>
</dbReference>
<evidence type="ECO:0000256" key="2">
    <source>
        <dbReference type="ARBA" id="ARBA00022679"/>
    </source>
</evidence>
<evidence type="ECO:0000313" key="8">
    <source>
        <dbReference type="EMBL" id="CAI2190113.1"/>
    </source>
</evidence>
<feature type="non-terminal residue" evidence="8">
    <location>
        <position position="319"/>
    </location>
</feature>
<keyword evidence="4" id="KW-0239">DNA-directed DNA polymerase</keyword>
<dbReference type="SUPFAM" id="SSF56672">
    <property type="entry name" value="DNA/RNA polymerases"/>
    <property type="match status" value="1"/>
</dbReference>
<evidence type="ECO:0000259" key="7">
    <source>
        <dbReference type="Pfam" id="PF00136"/>
    </source>
</evidence>
<evidence type="ECO:0000256" key="3">
    <source>
        <dbReference type="ARBA" id="ARBA00022695"/>
    </source>
</evidence>
<comment type="caution">
    <text evidence="8">The sequence shown here is derived from an EMBL/GenBank/DDBJ whole genome shotgun (WGS) entry which is preliminary data.</text>
</comment>
<evidence type="ECO:0000256" key="6">
    <source>
        <dbReference type="ARBA" id="ARBA00049244"/>
    </source>
</evidence>
<dbReference type="PROSITE" id="PS00116">
    <property type="entry name" value="DNA_POLYMERASE_B"/>
    <property type="match status" value="1"/>
</dbReference>
<name>A0A9W4T4G7_9GLOM</name>
<dbReference type="OrthoDB" id="2386615at2759"/>
<sequence>KFYPKAKKSSLLYYLRECNLDNKVDLPIHCMNKYYERTLKETNTTTAKQMREGGCKYSIYIIIRYALFAIGMKVHNLLSASAWQEEILTSTIPCEQTETEKYPGAYVFLLVKSLKNKQPVTERAESLKKSSKRLHEINFKYNALAGRVTSAGQRNIKLIADLVRSKRFSVKYGDTDSLYLSRMVNISMQVIERLRDKVNDFLRNDNGSSYLKIAYEEVLFPVIFTEKKKYYGIPHRREPNFNNKLFIQRVEIVKRRQSKHFREVCKKVMNESMKVDNSRTLHQIVKDMLKEIINDISQIDLNGMIKTAVWKPDKNNKSV</sequence>
<dbReference type="InterPro" id="IPR050240">
    <property type="entry name" value="DNA_pol_type-B"/>
</dbReference>
<dbReference type="InterPro" id="IPR006134">
    <property type="entry name" value="DNA-dir_DNA_pol_B_multi_dom"/>
</dbReference>
<dbReference type="InterPro" id="IPR017964">
    <property type="entry name" value="DNA-dir_DNA_pol_B_CS"/>
</dbReference>
<proteinExistence type="predicted"/>
<gene>
    <name evidence="8" type="ORF">FWILDA_LOCUS14413</name>
</gene>
<dbReference type="PANTHER" id="PTHR10322">
    <property type="entry name" value="DNA POLYMERASE CATALYTIC SUBUNIT"/>
    <property type="match status" value="1"/>
</dbReference>
<dbReference type="Proteomes" id="UP001153678">
    <property type="component" value="Unassembled WGS sequence"/>
</dbReference>
<comment type="catalytic activity">
    <reaction evidence="6">
        <text>DNA(n) + a 2'-deoxyribonucleoside 5'-triphosphate = DNA(n+1) + diphosphate</text>
        <dbReference type="Rhea" id="RHEA:22508"/>
        <dbReference type="Rhea" id="RHEA-COMP:17339"/>
        <dbReference type="Rhea" id="RHEA-COMP:17340"/>
        <dbReference type="ChEBI" id="CHEBI:33019"/>
        <dbReference type="ChEBI" id="CHEBI:61560"/>
        <dbReference type="ChEBI" id="CHEBI:173112"/>
        <dbReference type="EC" id="2.7.7.7"/>
    </reaction>
</comment>
<dbReference type="EC" id="2.7.7.7" evidence="1"/>
<reference evidence="8" key="1">
    <citation type="submission" date="2022-08" db="EMBL/GenBank/DDBJ databases">
        <authorList>
            <person name="Kallberg Y."/>
            <person name="Tangrot J."/>
            <person name="Rosling A."/>
        </authorList>
    </citation>
    <scope>NUCLEOTIDE SEQUENCE</scope>
    <source>
        <strain evidence="8">Wild A</strain>
    </source>
</reference>
<protein>
    <recommendedName>
        <fullName evidence="1">DNA-directed DNA polymerase</fullName>
        <ecNumber evidence="1">2.7.7.7</ecNumber>
    </recommendedName>
</protein>
<dbReference type="PANTHER" id="PTHR10322:SF23">
    <property type="entry name" value="DNA POLYMERASE DELTA CATALYTIC SUBUNIT"/>
    <property type="match status" value="1"/>
</dbReference>
<evidence type="ECO:0000313" key="9">
    <source>
        <dbReference type="Proteomes" id="UP001153678"/>
    </source>
</evidence>
<dbReference type="AlphaFoldDB" id="A0A9W4T4G7"/>
<dbReference type="GO" id="GO:0003677">
    <property type="term" value="F:DNA binding"/>
    <property type="evidence" value="ECO:0007669"/>
    <property type="project" value="UniProtKB-KW"/>
</dbReference>
<keyword evidence="2" id="KW-0808">Transferase</keyword>
<accession>A0A9W4T4G7</accession>
<dbReference type="GO" id="GO:0003887">
    <property type="term" value="F:DNA-directed DNA polymerase activity"/>
    <property type="evidence" value="ECO:0007669"/>
    <property type="project" value="UniProtKB-KW"/>
</dbReference>
<feature type="domain" description="DNA-directed DNA polymerase family B multifunctional" evidence="7">
    <location>
        <begin position="163"/>
        <end position="297"/>
    </location>
</feature>
<evidence type="ECO:0000256" key="1">
    <source>
        <dbReference type="ARBA" id="ARBA00012417"/>
    </source>
</evidence>
<dbReference type="InterPro" id="IPR023211">
    <property type="entry name" value="DNA_pol_palm_dom_sf"/>
</dbReference>
<dbReference type="Pfam" id="PF00136">
    <property type="entry name" value="DNA_pol_B"/>
    <property type="match status" value="1"/>
</dbReference>
<dbReference type="GO" id="GO:0000166">
    <property type="term" value="F:nucleotide binding"/>
    <property type="evidence" value="ECO:0007669"/>
    <property type="project" value="InterPro"/>
</dbReference>
<keyword evidence="5" id="KW-0238">DNA-binding</keyword>
<evidence type="ECO:0000256" key="5">
    <source>
        <dbReference type="ARBA" id="ARBA00023125"/>
    </source>
</evidence>
<dbReference type="Gene3D" id="3.90.1600.10">
    <property type="entry name" value="Palm domain of DNA polymerase"/>
    <property type="match status" value="1"/>
</dbReference>
<keyword evidence="9" id="KW-1185">Reference proteome</keyword>
<organism evidence="8 9">
    <name type="scientific">Funneliformis geosporum</name>
    <dbReference type="NCBI Taxonomy" id="1117311"/>
    <lineage>
        <taxon>Eukaryota</taxon>
        <taxon>Fungi</taxon>
        <taxon>Fungi incertae sedis</taxon>
        <taxon>Mucoromycota</taxon>
        <taxon>Glomeromycotina</taxon>
        <taxon>Glomeromycetes</taxon>
        <taxon>Glomerales</taxon>
        <taxon>Glomeraceae</taxon>
        <taxon>Funneliformis</taxon>
    </lineage>
</organism>
<evidence type="ECO:0000256" key="4">
    <source>
        <dbReference type="ARBA" id="ARBA00022932"/>
    </source>
</evidence>
<dbReference type="InterPro" id="IPR043502">
    <property type="entry name" value="DNA/RNA_pol_sf"/>
</dbReference>
<dbReference type="EMBL" id="CAMKVN010006277">
    <property type="protein sequence ID" value="CAI2190113.1"/>
    <property type="molecule type" value="Genomic_DNA"/>
</dbReference>
<keyword evidence="3" id="KW-0548">Nucleotidyltransferase</keyword>